<dbReference type="FunFam" id="3.40.50.720:FF:000084">
    <property type="entry name" value="Short-chain dehydrogenase reductase"/>
    <property type="match status" value="1"/>
</dbReference>
<evidence type="ECO:0000313" key="6">
    <source>
        <dbReference type="Proteomes" id="UP000799439"/>
    </source>
</evidence>
<keyword evidence="6" id="KW-1185">Reference proteome</keyword>
<proteinExistence type="inferred from homology"/>
<evidence type="ECO:0000256" key="1">
    <source>
        <dbReference type="ARBA" id="ARBA00006484"/>
    </source>
</evidence>
<dbReference type="OrthoDB" id="47007at2759"/>
<dbReference type="InterPro" id="IPR020904">
    <property type="entry name" value="Sc_DH/Rdtase_CS"/>
</dbReference>
<dbReference type="Gene3D" id="3.40.50.720">
    <property type="entry name" value="NAD(P)-binding Rossmann-like Domain"/>
    <property type="match status" value="1"/>
</dbReference>
<name>A0A9P4J6E0_9PEZI</name>
<evidence type="ECO:0000256" key="3">
    <source>
        <dbReference type="ARBA" id="ARBA00023002"/>
    </source>
</evidence>
<keyword evidence="3" id="KW-0560">Oxidoreductase</keyword>
<dbReference type="PANTHER" id="PTHR48107:SF26">
    <property type="entry name" value="OXIDOREDUCTASE, SHORT-CHAIN DEHYDROGENASE_REDUCTASE FAMILY (AFU_ORTHOLOGUE AFUA_4G05870)"/>
    <property type="match status" value="1"/>
</dbReference>
<dbReference type="PROSITE" id="PS00061">
    <property type="entry name" value="ADH_SHORT"/>
    <property type="match status" value="1"/>
</dbReference>
<gene>
    <name evidence="5" type="ORF">K461DRAFT_274515</name>
</gene>
<feature type="region of interest" description="Disordered" evidence="4">
    <location>
        <begin position="1"/>
        <end position="40"/>
    </location>
</feature>
<evidence type="ECO:0000256" key="2">
    <source>
        <dbReference type="ARBA" id="ARBA00022857"/>
    </source>
</evidence>
<organism evidence="5 6">
    <name type="scientific">Myriangium duriaei CBS 260.36</name>
    <dbReference type="NCBI Taxonomy" id="1168546"/>
    <lineage>
        <taxon>Eukaryota</taxon>
        <taxon>Fungi</taxon>
        <taxon>Dikarya</taxon>
        <taxon>Ascomycota</taxon>
        <taxon>Pezizomycotina</taxon>
        <taxon>Dothideomycetes</taxon>
        <taxon>Dothideomycetidae</taxon>
        <taxon>Myriangiales</taxon>
        <taxon>Myriangiaceae</taxon>
        <taxon>Myriangium</taxon>
    </lineage>
</organism>
<dbReference type="InterPro" id="IPR002347">
    <property type="entry name" value="SDR_fam"/>
</dbReference>
<reference evidence="5" key="1">
    <citation type="journal article" date="2020" name="Stud. Mycol.">
        <title>101 Dothideomycetes genomes: a test case for predicting lifestyles and emergence of pathogens.</title>
        <authorList>
            <person name="Haridas S."/>
            <person name="Albert R."/>
            <person name="Binder M."/>
            <person name="Bloem J."/>
            <person name="Labutti K."/>
            <person name="Salamov A."/>
            <person name="Andreopoulos B."/>
            <person name="Baker S."/>
            <person name="Barry K."/>
            <person name="Bills G."/>
            <person name="Bluhm B."/>
            <person name="Cannon C."/>
            <person name="Castanera R."/>
            <person name="Culley D."/>
            <person name="Daum C."/>
            <person name="Ezra D."/>
            <person name="Gonzalez J."/>
            <person name="Henrissat B."/>
            <person name="Kuo A."/>
            <person name="Liang C."/>
            <person name="Lipzen A."/>
            <person name="Lutzoni F."/>
            <person name="Magnuson J."/>
            <person name="Mondo S."/>
            <person name="Nolan M."/>
            <person name="Ohm R."/>
            <person name="Pangilinan J."/>
            <person name="Park H.-J."/>
            <person name="Ramirez L."/>
            <person name="Alfaro M."/>
            <person name="Sun H."/>
            <person name="Tritt A."/>
            <person name="Yoshinaga Y."/>
            <person name="Zwiers L.-H."/>
            <person name="Turgeon B."/>
            <person name="Goodwin S."/>
            <person name="Spatafora J."/>
            <person name="Crous P."/>
            <person name="Grigoriev I."/>
        </authorList>
    </citation>
    <scope>NUCLEOTIDE SEQUENCE</scope>
    <source>
        <strain evidence="5">CBS 260.36</strain>
    </source>
</reference>
<comment type="caution">
    <text evidence="5">The sequence shown here is derived from an EMBL/GenBank/DDBJ whole genome shotgun (WGS) entry which is preliminary data.</text>
</comment>
<comment type="similarity">
    <text evidence="1">Belongs to the short-chain dehydrogenases/reductases (SDR) family.</text>
</comment>
<dbReference type="PANTHER" id="PTHR48107">
    <property type="entry name" value="NADPH-DEPENDENT ALDEHYDE REDUCTASE-LIKE PROTEIN, CHLOROPLASTIC-RELATED"/>
    <property type="match status" value="1"/>
</dbReference>
<dbReference type="SUPFAM" id="SSF51735">
    <property type="entry name" value="NAD(P)-binding Rossmann-fold domains"/>
    <property type="match status" value="1"/>
</dbReference>
<evidence type="ECO:0000256" key="4">
    <source>
        <dbReference type="SAM" id="MobiDB-lite"/>
    </source>
</evidence>
<keyword evidence="2" id="KW-0521">NADP</keyword>
<dbReference type="Proteomes" id="UP000799439">
    <property type="component" value="Unassembled WGS sequence"/>
</dbReference>
<dbReference type="AlphaFoldDB" id="A0A9P4J6E0"/>
<evidence type="ECO:0000313" key="5">
    <source>
        <dbReference type="EMBL" id="KAF2155526.1"/>
    </source>
</evidence>
<dbReference type="EMBL" id="ML996082">
    <property type="protein sequence ID" value="KAF2155526.1"/>
    <property type="molecule type" value="Genomic_DNA"/>
</dbReference>
<accession>A0A9P4J6E0</accession>
<protein>
    <submittedName>
        <fullName evidence="5">NAD(P)-binding protein</fullName>
    </submittedName>
</protein>
<dbReference type="InterPro" id="IPR036291">
    <property type="entry name" value="NAD(P)-bd_dom_sf"/>
</dbReference>
<dbReference type="GO" id="GO:0016614">
    <property type="term" value="F:oxidoreductase activity, acting on CH-OH group of donors"/>
    <property type="evidence" value="ECO:0007669"/>
    <property type="project" value="UniProtKB-ARBA"/>
</dbReference>
<dbReference type="PRINTS" id="PR00081">
    <property type="entry name" value="GDHRDH"/>
</dbReference>
<sequence length="300" mass="32699">MSSQKQFESGYKAPVQEQPWPGKQSEMKDPPATEYLPTPDGGYQKYKAAGKLEGQNAIITGGDSGIGRAIAVLYAMEGVKNILIAYLEQEEEDAQETKKLVEKYGATVHLLPGDLSKKENCKRVLDVAIDKFKTINIVVLNHAVQMVRSNIEELPEEQWELTLQTNLTSFFYLAKYAIPHLEPKKGASIVVNASINAYVGRPDLLDYTSSKGGIIAFTRGLANQYVDKGIRVNAVAPGPVWTPLVQSTMGRENLEQFTSPIGRPSQPSEIATCFVFLASPDSSSITGSTLHPNGGVVLNV</sequence>
<dbReference type="Pfam" id="PF13561">
    <property type="entry name" value="adh_short_C2"/>
    <property type="match status" value="1"/>
</dbReference>